<comment type="function">
    <text evidence="7">Catalyzes the formation of 6,7-dimethyl-8-ribityllumazine by condensation of 5-amino-6-(D-ribitylamino)uracil with 3,4-dihydroxy-2-butanone 4-phosphate. This is the penultimate step in the biosynthesis of riboflavin.</text>
</comment>
<dbReference type="STRING" id="525909.Afer_1682"/>
<evidence type="ECO:0000256" key="7">
    <source>
        <dbReference type="HAMAP-Rule" id="MF_00178"/>
    </source>
</evidence>
<dbReference type="Proteomes" id="UP000000771">
    <property type="component" value="Chromosome"/>
</dbReference>
<feature type="binding site" evidence="7">
    <location>
        <position position="112"/>
    </location>
    <ligand>
        <name>5-amino-6-(D-ribitylamino)uracil</name>
        <dbReference type="ChEBI" id="CHEBI:15934"/>
    </ligand>
</feature>
<sequence>MKLEGRPRAEPTDRFVIVAARFNELVGEALVDGARRALEEAGAAEPIVVWVPGALEIAGAARRLVTAGTPIAGIIAVGAVIRGETDHYEVVATQASAQLARLAAEATVPVANALLTVDSLEQAFDRAGAKHGNKGYEAALVAVRMADVYRRIDALKEDDGSC</sequence>
<protein>
    <recommendedName>
        <fullName evidence="3 7">6,7-dimethyl-8-ribityllumazine synthase</fullName>
        <shortName evidence="7">DMRL synthase</shortName>
        <shortName evidence="7">LS</shortName>
        <shortName evidence="7">Lumazine synthase</shortName>
        <ecNumber evidence="3 7">2.5.1.78</ecNumber>
    </recommendedName>
</protein>
<comment type="pathway">
    <text evidence="1 7">Cofactor biosynthesis; riboflavin biosynthesis; riboflavin from 2-hydroxy-3-oxobutyl phosphate and 5-amino-6-(D-ribitylamino)uracil: step 1/2.</text>
</comment>
<dbReference type="Gene3D" id="3.40.50.960">
    <property type="entry name" value="Lumazine/riboflavin synthase"/>
    <property type="match status" value="1"/>
</dbReference>
<dbReference type="GO" id="GO:0005829">
    <property type="term" value="C:cytosol"/>
    <property type="evidence" value="ECO:0007669"/>
    <property type="project" value="TreeGrafter"/>
</dbReference>
<evidence type="ECO:0000313" key="9">
    <source>
        <dbReference type="Proteomes" id="UP000000771"/>
    </source>
</evidence>
<dbReference type="InterPro" id="IPR036467">
    <property type="entry name" value="LS/RS_sf"/>
</dbReference>
<dbReference type="EC" id="2.5.1.78" evidence="3 7"/>
<feature type="binding site" evidence="7">
    <location>
        <begin position="79"/>
        <end position="81"/>
    </location>
    <ligand>
        <name>5-amino-6-(D-ribitylamino)uracil</name>
        <dbReference type="ChEBI" id="CHEBI:15934"/>
    </ligand>
</feature>
<dbReference type="SUPFAM" id="SSF52121">
    <property type="entry name" value="Lumazine synthase"/>
    <property type="match status" value="1"/>
</dbReference>
<dbReference type="CDD" id="cd09209">
    <property type="entry name" value="Lumazine_synthase-I"/>
    <property type="match status" value="1"/>
</dbReference>
<dbReference type="InterPro" id="IPR034964">
    <property type="entry name" value="LS"/>
</dbReference>
<dbReference type="HOGENOM" id="CLU_089358_1_1_11"/>
<dbReference type="EMBL" id="CP001631">
    <property type="protein sequence ID" value="ACU54598.1"/>
    <property type="molecule type" value="Genomic_DNA"/>
</dbReference>
<dbReference type="HAMAP" id="MF_00178">
    <property type="entry name" value="Lumazine_synth"/>
    <property type="match status" value="1"/>
</dbReference>
<comment type="similarity">
    <text evidence="2 7">Belongs to the DMRL synthase family.</text>
</comment>
<name>C7M0U0_ACIFD</name>
<evidence type="ECO:0000256" key="1">
    <source>
        <dbReference type="ARBA" id="ARBA00004917"/>
    </source>
</evidence>
<feature type="binding site" evidence="7">
    <location>
        <position position="22"/>
    </location>
    <ligand>
        <name>5-amino-6-(D-ribitylamino)uracil</name>
        <dbReference type="ChEBI" id="CHEBI:15934"/>
    </ligand>
</feature>
<evidence type="ECO:0000256" key="5">
    <source>
        <dbReference type="ARBA" id="ARBA00022679"/>
    </source>
</evidence>
<dbReference type="InterPro" id="IPR002180">
    <property type="entry name" value="LS/RS"/>
</dbReference>
<organism evidence="8 9">
    <name type="scientific">Acidimicrobium ferrooxidans (strain DSM 10331 / JCM 15462 / NBRC 103882 / ICP)</name>
    <dbReference type="NCBI Taxonomy" id="525909"/>
    <lineage>
        <taxon>Bacteria</taxon>
        <taxon>Bacillati</taxon>
        <taxon>Actinomycetota</taxon>
        <taxon>Acidimicrobiia</taxon>
        <taxon>Acidimicrobiales</taxon>
        <taxon>Acidimicrobiaceae</taxon>
        <taxon>Acidimicrobium</taxon>
    </lineage>
</organism>
<proteinExistence type="inferred from homology"/>
<dbReference type="UniPathway" id="UPA00275">
    <property type="reaction ID" value="UER00404"/>
</dbReference>
<evidence type="ECO:0000313" key="8">
    <source>
        <dbReference type="EMBL" id="ACU54598.1"/>
    </source>
</evidence>
<feature type="binding site" evidence="7">
    <location>
        <begin position="84"/>
        <end position="85"/>
    </location>
    <ligand>
        <name>(2S)-2-hydroxy-3-oxobutyl phosphate</name>
        <dbReference type="ChEBI" id="CHEBI:58830"/>
    </ligand>
</feature>
<dbReference type="PANTHER" id="PTHR21058">
    <property type="entry name" value="6,7-DIMETHYL-8-RIBITYLLUMAZINE SYNTHASE DMRL SYNTHASE LUMAZINE SYNTHASE"/>
    <property type="match status" value="1"/>
</dbReference>
<dbReference type="NCBIfam" id="TIGR00114">
    <property type="entry name" value="lumazine-synth"/>
    <property type="match status" value="1"/>
</dbReference>
<evidence type="ECO:0000256" key="2">
    <source>
        <dbReference type="ARBA" id="ARBA00007424"/>
    </source>
</evidence>
<accession>C7M0U0</accession>
<comment type="catalytic activity">
    <reaction evidence="6 7">
        <text>(2S)-2-hydroxy-3-oxobutyl phosphate + 5-amino-6-(D-ribitylamino)uracil = 6,7-dimethyl-8-(1-D-ribityl)lumazine + phosphate + 2 H2O + H(+)</text>
        <dbReference type="Rhea" id="RHEA:26152"/>
        <dbReference type="ChEBI" id="CHEBI:15377"/>
        <dbReference type="ChEBI" id="CHEBI:15378"/>
        <dbReference type="ChEBI" id="CHEBI:15934"/>
        <dbReference type="ChEBI" id="CHEBI:43474"/>
        <dbReference type="ChEBI" id="CHEBI:58201"/>
        <dbReference type="ChEBI" id="CHEBI:58830"/>
        <dbReference type="EC" id="2.5.1.78"/>
    </reaction>
</comment>
<dbReference type="GO" id="GO:0009231">
    <property type="term" value="P:riboflavin biosynthetic process"/>
    <property type="evidence" value="ECO:0007669"/>
    <property type="project" value="UniProtKB-UniRule"/>
</dbReference>
<dbReference type="GO" id="GO:0000906">
    <property type="term" value="F:6,7-dimethyl-8-ribityllumazine synthase activity"/>
    <property type="evidence" value="ECO:0007669"/>
    <property type="project" value="UniProtKB-UniRule"/>
</dbReference>
<dbReference type="eggNOG" id="COG0054">
    <property type="taxonomic scope" value="Bacteria"/>
</dbReference>
<feature type="active site" description="Proton donor" evidence="7">
    <location>
        <position position="87"/>
    </location>
</feature>
<reference evidence="8 9" key="1">
    <citation type="journal article" date="2009" name="Stand. Genomic Sci.">
        <title>Complete genome sequence of Acidimicrobium ferrooxidans type strain (ICP).</title>
        <authorList>
            <person name="Clum A."/>
            <person name="Nolan M."/>
            <person name="Lang E."/>
            <person name="Glavina Del Rio T."/>
            <person name="Tice H."/>
            <person name="Copeland A."/>
            <person name="Cheng J.F."/>
            <person name="Lucas S."/>
            <person name="Chen F."/>
            <person name="Bruce D."/>
            <person name="Goodwin L."/>
            <person name="Pitluck S."/>
            <person name="Ivanova N."/>
            <person name="Mavrommatis K."/>
            <person name="Mikhailova N."/>
            <person name="Pati A."/>
            <person name="Chen A."/>
            <person name="Palaniappan K."/>
            <person name="Goker M."/>
            <person name="Spring S."/>
            <person name="Land M."/>
            <person name="Hauser L."/>
            <person name="Chang Y.J."/>
            <person name="Jeffries C.C."/>
            <person name="Chain P."/>
            <person name="Bristow J."/>
            <person name="Eisen J.A."/>
            <person name="Markowitz V."/>
            <person name="Hugenholtz P."/>
            <person name="Kyrpides N.C."/>
            <person name="Klenk H.P."/>
            <person name="Lapidus A."/>
        </authorList>
    </citation>
    <scope>NUCLEOTIDE SEQUENCE [LARGE SCALE GENOMIC DNA]</scope>
    <source>
        <strain evidence="9">DSM 10331 / JCM 15462 / NBRC 103882 / ICP</strain>
    </source>
</reference>
<dbReference type="PANTHER" id="PTHR21058:SF0">
    <property type="entry name" value="6,7-DIMETHYL-8-RIBITYLLUMAZINE SYNTHASE"/>
    <property type="match status" value="1"/>
</dbReference>
<feature type="binding site" evidence="7">
    <location>
        <begin position="54"/>
        <end position="56"/>
    </location>
    <ligand>
        <name>5-amino-6-(D-ribitylamino)uracil</name>
        <dbReference type="ChEBI" id="CHEBI:15934"/>
    </ligand>
</feature>
<keyword evidence="5 7" id="KW-0808">Transferase</keyword>
<dbReference type="KEGG" id="afo:Afer_1682"/>
<dbReference type="Pfam" id="PF00885">
    <property type="entry name" value="DMRL_synthase"/>
    <property type="match status" value="1"/>
</dbReference>
<dbReference type="GO" id="GO:0009349">
    <property type="term" value="C:riboflavin synthase complex"/>
    <property type="evidence" value="ECO:0007669"/>
    <property type="project" value="UniProtKB-UniRule"/>
</dbReference>
<keyword evidence="4 7" id="KW-0686">Riboflavin biosynthesis</keyword>
<evidence type="ECO:0000256" key="4">
    <source>
        <dbReference type="ARBA" id="ARBA00022619"/>
    </source>
</evidence>
<dbReference type="AlphaFoldDB" id="C7M0U0"/>
<evidence type="ECO:0000256" key="3">
    <source>
        <dbReference type="ARBA" id="ARBA00012664"/>
    </source>
</evidence>
<gene>
    <name evidence="7" type="primary">ribH</name>
    <name evidence="8" type="ordered locus">Afer_1682</name>
</gene>
<feature type="binding site" evidence="7">
    <location>
        <position position="126"/>
    </location>
    <ligand>
        <name>(2S)-2-hydroxy-3-oxobutyl phosphate</name>
        <dbReference type="ChEBI" id="CHEBI:58830"/>
    </ligand>
</feature>
<dbReference type="RefSeq" id="WP_015799077.1">
    <property type="nucleotide sequence ID" value="NC_013124.1"/>
</dbReference>
<keyword evidence="9" id="KW-1185">Reference proteome</keyword>
<dbReference type="OrthoDB" id="9809709at2"/>
<evidence type="ECO:0000256" key="6">
    <source>
        <dbReference type="ARBA" id="ARBA00048785"/>
    </source>
</evidence>